<dbReference type="PIRSF" id="PIRSF010372">
    <property type="entry name" value="PaiB"/>
    <property type="match status" value="1"/>
</dbReference>
<dbReference type="Gene3D" id="2.30.110.10">
    <property type="entry name" value="Electron Transport, Fmn-binding Protein, Chain A"/>
    <property type="match status" value="1"/>
</dbReference>
<evidence type="ECO:0000313" key="2">
    <source>
        <dbReference type="Proteomes" id="UP000519023"/>
    </source>
</evidence>
<dbReference type="InterPro" id="IPR007396">
    <property type="entry name" value="TR_PAI2-type"/>
</dbReference>
<keyword evidence="2" id="KW-1185">Reference proteome</keyword>
<gene>
    <name evidence="1" type="ORF">HHL08_12525</name>
</gene>
<dbReference type="AlphaFoldDB" id="A0A7X9ZU49"/>
<dbReference type="SUPFAM" id="SSF50475">
    <property type="entry name" value="FMN-binding split barrel"/>
    <property type="match status" value="1"/>
</dbReference>
<dbReference type="PANTHER" id="PTHR35802:SF1">
    <property type="entry name" value="PROTEASE SYNTHASE AND SPORULATION PROTEIN PAI 2"/>
    <property type="match status" value="1"/>
</dbReference>
<dbReference type="PANTHER" id="PTHR35802">
    <property type="entry name" value="PROTEASE SYNTHASE AND SPORULATION PROTEIN PAI 2"/>
    <property type="match status" value="1"/>
</dbReference>
<proteinExistence type="predicted"/>
<accession>A0A7X9ZU49</accession>
<dbReference type="Proteomes" id="UP000519023">
    <property type="component" value="Unassembled WGS sequence"/>
</dbReference>
<dbReference type="Pfam" id="PF04299">
    <property type="entry name" value="FMN_bind_2"/>
    <property type="match status" value="1"/>
</dbReference>
<comment type="caution">
    <text evidence="1">The sequence shown here is derived from an EMBL/GenBank/DDBJ whole genome shotgun (WGS) entry which is preliminary data.</text>
</comment>
<evidence type="ECO:0000313" key="1">
    <source>
        <dbReference type="EMBL" id="NML10959.1"/>
    </source>
</evidence>
<protein>
    <submittedName>
        <fullName evidence="1">FMN-binding negative transcriptional regulator</fullName>
    </submittedName>
</protein>
<reference evidence="1 2" key="1">
    <citation type="submission" date="2020-04" db="EMBL/GenBank/DDBJ databases">
        <title>Sphingobium sp. AR-3-1 isolated from Arctic soil.</title>
        <authorList>
            <person name="Dahal R.H."/>
            <person name="Chaudhary D.K."/>
        </authorList>
    </citation>
    <scope>NUCLEOTIDE SEQUENCE [LARGE SCALE GENOMIC DNA]</scope>
    <source>
        <strain evidence="1 2">AR-3-1</strain>
    </source>
</reference>
<organism evidence="1 2">
    <name type="scientific">Sphingobium psychrophilum</name>
    <dbReference type="NCBI Taxonomy" id="2728834"/>
    <lineage>
        <taxon>Bacteria</taxon>
        <taxon>Pseudomonadati</taxon>
        <taxon>Pseudomonadota</taxon>
        <taxon>Alphaproteobacteria</taxon>
        <taxon>Sphingomonadales</taxon>
        <taxon>Sphingomonadaceae</taxon>
        <taxon>Sphingobium</taxon>
    </lineage>
</organism>
<name>A0A7X9ZU49_9SPHN</name>
<sequence length="205" mass="22209">MTPGAPYRWTDEAAMRDFVGQAGFGLLFVAAPDRVHVVHLPVVWLDDRRIGLHIHRANPIVRHLDGSDALIVVTGPHGYVSPDWYGLPDKVPTWNYQSVELRGTIARLDRDATIAQIDALSHEQERRLAPKPVWTRDKMGAGQFDRLLTGLVGFEMRVDSQHGTAKLGQDKPAAARIGVADALDAGGNAALAALMRATLDGPGAA</sequence>
<dbReference type="EMBL" id="JABBFV010000008">
    <property type="protein sequence ID" value="NML10959.1"/>
    <property type="molecule type" value="Genomic_DNA"/>
</dbReference>
<dbReference type="RefSeq" id="WP_169573519.1">
    <property type="nucleotide sequence ID" value="NZ_JABBFV010000008.1"/>
</dbReference>
<dbReference type="InterPro" id="IPR012349">
    <property type="entry name" value="Split_barrel_FMN-bd"/>
</dbReference>